<dbReference type="PRINTS" id="PR00947">
    <property type="entry name" value="CUTICLE"/>
</dbReference>
<dbReference type="GO" id="GO:0005615">
    <property type="term" value="C:extracellular space"/>
    <property type="evidence" value="ECO:0007669"/>
    <property type="project" value="TreeGrafter"/>
</dbReference>
<name>A0A3B0KU81_DROGU</name>
<evidence type="ECO:0000256" key="2">
    <source>
        <dbReference type="PROSITE-ProRule" id="PRU00497"/>
    </source>
</evidence>
<dbReference type="PROSITE" id="PS51155">
    <property type="entry name" value="CHIT_BIND_RR_2"/>
    <property type="match status" value="1"/>
</dbReference>
<dbReference type="STRING" id="7266.A0A3B0KU81"/>
<feature type="compositionally biased region" description="Basic and acidic residues" evidence="3">
    <location>
        <begin position="43"/>
        <end position="52"/>
    </location>
</feature>
<evidence type="ECO:0000313" key="5">
    <source>
        <dbReference type="EMBL" id="SPP89366.1"/>
    </source>
</evidence>
<evidence type="ECO:0000256" key="3">
    <source>
        <dbReference type="SAM" id="MobiDB-lite"/>
    </source>
</evidence>
<dbReference type="PANTHER" id="PTHR12236:SF86">
    <property type="entry name" value="CCP84AC-RELATED"/>
    <property type="match status" value="1"/>
</dbReference>
<evidence type="ECO:0000313" key="6">
    <source>
        <dbReference type="Proteomes" id="UP000268350"/>
    </source>
</evidence>
<dbReference type="Proteomes" id="UP000268350">
    <property type="component" value="Unassembled WGS sequence"/>
</dbReference>
<dbReference type="GO" id="GO:0031012">
    <property type="term" value="C:extracellular matrix"/>
    <property type="evidence" value="ECO:0007669"/>
    <property type="project" value="TreeGrafter"/>
</dbReference>
<feature type="region of interest" description="Disordered" evidence="3">
    <location>
        <begin position="165"/>
        <end position="197"/>
    </location>
</feature>
<feature type="region of interest" description="Disordered" evidence="3">
    <location>
        <begin position="31"/>
        <end position="69"/>
    </location>
</feature>
<feature type="signal peptide" evidence="4">
    <location>
        <begin position="1"/>
        <end position="19"/>
    </location>
</feature>
<dbReference type="PROSITE" id="PS00233">
    <property type="entry name" value="CHIT_BIND_RR_1"/>
    <property type="match status" value="1"/>
</dbReference>
<evidence type="ECO:0000256" key="1">
    <source>
        <dbReference type="ARBA" id="ARBA00022460"/>
    </source>
</evidence>
<dbReference type="InterPro" id="IPR000618">
    <property type="entry name" value="Insect_cuticle"/>
</dbReference>
<evidence type="ECO:0000256" key="4">
    <source>
        <dbReference type="SAM" id="SignalP"/>
    </source>
</evidence>
<keyword evidence="6" id="KW-1185">Reference proteome</keyword>
<organism evidence="5 6">
    <name type="scientific">Drosophila guanche</name>
    <name type="common">Fruit fly</name>
    <dbReference type="NCBI Taxonomy" id="7266"/>
    <lineage>
        <taxon>Eukaryota</taxon>
        <taxon>Metazoa</taxon>
        <taxon>Ecdysozoa</taxon>
        <taxon>Arthropoda</taxon>
        <taxon>Hexapoda</taxon>
        <taxon>Insecta</taxon>
        <taxon>Pterygota</taxon>
        <taxon>Neoptera</taxon>
        <taxon>Endopterygota</taxon>
        <taxon>Diptera</taxon>
        <taxon>Brachycera</taxon>
        <taxon>Muscomorpha</taxon>
        <taxon>Ephydroidea</taxon>
        <taxon>Drosophilidae</taxon>
        <taxon>Drosophila</taxon>
        <taxon>Sophophora</taxon>
    </lineage>
</organism>
<dbReference type="AlphaFoldDB" id="A0A3B0KU81"/>
<dbReference type="Pfam" id="PF00379">
    <property type="entry name" value="Chitin_bind_4"/>
    <property type="match status" value="1"/>
</dbReference>
<reference evidence="6" key="1">
    <citation type="submission" date="2018-01" db="EMBL/GenBank/DDBJ databases">
        <authorList>
            <person name="Alioto T."/>
            <person name="Alioto T."/>
        </authorList>
    </citation>
    <scope>NUCLEOTIDE SEQUENCE [LARGE SCALE GENOMIC DNA]</scope>
</reference>
<feature type="chain" id="PRO_5017273952" evidence="4">
    <location>
        <begin position="20"/>
        <end position="197"/>
    </location>
</feature>
<gene>
    <name evidence="5" type="ORF">DGUA_6G020193</name>
</gene>
<dbReference type="InterPro" id="IPR051217">
    <property type="entry name" value="Insect_Cuticle_Struc_Prot"/>
</dbReference>
<keyword evidence="1 2" id="KW-0193">Cuticle</keyword>
<dbReference type="EMBL" id="OUUW01000020">
    <property type="protein sequence ID" value="SPP89366.1"/>
    <property type="molecule type" value="Genomic_DNA"/>
</dbReference>
<sequence>MAQTFCIALVLFAIAAIRATPFNGHEHYSGGVASSHASVQLTSHDDHHEGAHHGRRHGHDGHHDSHSEYDFKYGVKDHKTGDVKEASESRHGHKVTGHYELIDADGHKRTVHYTADKHNGFQATVHREKLYDHHQVAVEQPGHGHGHGSGYGGRHVELEDYFAQSGHGLDHGGHGSDSHTSGYSLKQEHGSRHGHGI</sequence>
<dbReference type="OMA" id="DSHAEYD"/>
<protein>
    <submittedName>
        <fullName evidence="5">Blast:Cuticle protein 8</fullName>
    </submittedName>
</protein>
<dbReference type="PANTHER" id="PTHR12236">
    <property type="entry name" value="STRUCTURAL CONTITUENT OF CUTICLE"/>
    <property type="match status" value="1"/>
</dbReference>
<dbReference type="GO" id="GO:0042302">
    <property type="term" value="F:structural constituent of cuticle"/>
    <property type="evidence" value="ECO:0007669"/>
    <property type="project" value="UniProtKB-UniRule"/>
</dbReference>
<proteinExistence type="predicted"/>
<dbReference type="InterPro" id="IPR031311">
    <property type="entry name" value="CHIT_BIND_RR_consensus"/>
</dbReference>
<dbReference type="OrthoDB" id="6510765at2759"/>
<feature type="compositionally biased region" description="Basic and acidic residues" evidence="3">
    <location>
        <begin position="168"/>
        <end position="177"/>
    </location>
</feature>
<keyword evidence="4" id="KW-0732">Signal</keyword>
<accession>A0A3B0KU81</accession>